<comment type="function">
    <text evidence="1">Conjugation of reduced glutathione to a wide number of exogenous and endogenous hydrophobic electrophiles.</text>
</comment>
<dbReference type="AlphaFoldDB" id="A0A8B7C9E7"/>
<dbReference type="SFLD" id="SFLDG01152">
    <property type="entry name" value="Main.3:_Omega-_and_Tau-like"/>
    <property type="match status" value="1"/>
</dbReference>
<dbReference type="PANTHER" id="PTHR11260">
    <property type="entry name" value="GLUTATHIONE S-TRANSFERASE, GST, SUPERFAMILY, GST DOMAIN CONTAINING"/>
    <property type="match status" value="1"/>
</dbReference>
<dbReference type="Proteomes" id="UP000228380">
    <property type="component" value="Unplaced"/>
</dbReference>
<dbReference type="EC" id="2.5.1.18" evidence="4"/>
<dbReference type="GO" id="GO:0006749">
    <property type="term" value="P:glutathione metabolic process"/>
    <property type="evidence" value="ECO:0007669"/>
    <property type="project" value="InterPro"/>
</dbReference>
<comment type="similarity">
    <text evidence="4">Belongs to the GST superfamily.</text>
</comment>
<dbReference type="GO" id="GO:0005829">
    <property type="term" value="C:cytosol"/>
    <property type="evidence" value="ECO:0007669"/>
    <property type="project" value="UniProtKB-SubCell"/>
</dbReference>
<dbReference type="GO" id="GO:0004364">
    <property type="term" value="F:glutathione transferase activity"/>
    <property type="evidence" value="ECO:0007669"/>
    <property type="project" value="UniProtKB-UniRule"/>
</dbReference>
<dbReference type="InterPro" id="IPR036249">
    <property type="entry name" value="Thioredoxin-like_sf"/>
</dbReference>
<dbReference type="Pfam" id="PF02798">
    <property type="entry name" value="GST_N"/>
    <property type="match status" value="1"/>
</dbReference>
<proteinExistence type="inferred from homology"/>
<evidence type="ECO:0000259" key="5">
    <source>
        <dbReference type="PROSITE" id="PS50404"/>
    </source>
</evidence>
<dbReference type="GeneID" id="103710563"/>
<feature type="domain" description="GST C-terminal" evidence="6">
    <location>
        <begin position="90"/>
        <end position="214"/>
    </location>
</feature>
<dbReference type="SFLD" id="SFLDS00019">
    <property type="entry name" value="Glutathione_Transferase_(cytos"/>
    <property type="match status" value="1"/>
</dbReference>
<dbReference type="OrthoDB" id="202840at2759"/>
<keyword evidence="7" id="KW-1185">Reference proteome</keyword>
<feature type="domain" description="GST N-terminal" evidence="5">
    <location>
        <begin position="5"/>
        <end position="85"/>
    </location>
</feature>
<dbReference type="CDD" id="cd03185">
    <property type="entry name" value="GST_C_Tau"/>
    <property type="match status" value="1"/>
</dbReference>
<evidence type="ECO:0000256" key="4">
    <source>
        <dbReference type="RuleBase" id="RU369102"/>
    </source>
</evidence>
<dbReference type="RefSeq" id="XP_008794561.2">
    <property type="nucleotide sequence ID" value="XM_008796339.2"/>
</dbReference>
<dbReference type="SUPFAM" id="SSF47616">
    <property type="entry name" value="GST C-terminal domain-like"/>
    <property type="match status" value="1"/>
</dbReference>
<dbReference type="InterPro" id="IPR010987">
    <property type="entry name" value="Glutathione-S-Trfase_C-like"/>
</dbReference>
<keyword evidence="4" id="KW-0963">Cytoplasm</keyword>
<sequence length="221" mass="25214">MSKKDEVVVLDFWVSPFAMRVKIALEEKGIKFEAREEDLLGNKSELLLQSNPIYKKVPVLLHNGKPLCESLVILNYVDETWPSPPLLPTSPYERSVAKFWADFVDKKIFEGGSKIWKSKGEALEVAKKEFEECLKLLEGALGEKEYFAGNGFGFVDIVLIPHISWFYGYEQFGGFKVEEQCPKLGAWMKRCLGRESVAKVLPDPAKVHEFICKLRKMHGIE</sequence>
<dbReference type="InterPro" id="IPR040079">
    <property type="entry name" value="Glutathione_S-Trfase"/>
</dbReference>
<comment type="subcellular location">
    <subcellularLocation>
        <location evidence="4">Cytoplasm</location>
        <location evidence="4">Cytosol</location>
    </subcellularLocation>
</comment>
<evidence type="ECO:0000313" key="8">
    <source>
        <dbReference type="RefSeq" id="XP_008794561.2"/>
    </source>
</evidence>
<dbReference type="InterPro" id="IPR045073">
    <property type="entry name" value="Omega/Tau-like"/>
</dbReference>
<comment type="function">
    <text evidence="4">Is involved in the conjugation of reduced glutathione to a wide number of exogenous and endogenous hydrophobic electrophiles.</text>
</comment>
<dbReference type="SUPFAM" id="SSF52833">
    <property type="entry name" value="Thioredoxin-like"/>
    <property type="match status" value="1"/>
</dbReference>
<dbReference type="CDD" id="cd03058">
    <property type="entry name" value="GST_N_Tau"/>
    <property type="match status" value="1"/>
</dbReference>
<protein>
    <recommendedName>
        <fullName evidence="4">Glutathione S-transferase</fullName>
        <ecNumber evidence="4">2.5.1.18</ecNumber>
    </recommendedName>
</protein>
<dbReference type="FunFam" id="1.20.1050.10:FF:000018">
    <property type="entry name" value="Glutathione S-transferase U20"/>
    <property type="match status" value="1"/>
</dbReference>
<evidence type="ECO:0000256" key="2">
    <source>
        <dbReference type="ARBA" id="ARBA00022679"/>
    </source>
</evidence>
<gene>
    <name evidence="8" type="primary">LOC103710563</name>
</gene>
<dbReference type="PANTHER" id="PTHR11260:SF547">
    <property type="entry name" value="GLUTATHIONE S-TRANSFERASE"/>
    <property type="match status" value="1"/>
</dbReference>
<evidence type="ECO:0000259" key="6">
    <source>
        <dbReference type="PROSITE" id="PS50405"/>
    </source>
</evidence>
<organism evidence="7 8">
    <name type="scientific">Phoenix dactylifera</name>
    <name type="common">Date palm</name>
    <dbReference type="NCBI Taxonomy" id="42345"/>
    <lineage>
        <taxon>Eukaryota</taxon>
        <taxon>Viridiplantae</taxon>
        <taxon>Streptophyta</taxon>
        <taxon>Embryophyta</taxon>
        <taxon>Tracheophyta</taxon>
        <taxon>Spermatophyta</taxon>
        <taxon>Magnoliopsida</taxon>
        <taxon>Liliopsida</taxon>
        <taxon>Arecaceae</taxon>
        <taxon>Coryphoideae</taxon>
        <taxon>Phoeniceae</taxon>
        <taxon>Phoenix</taxon>
    </lineage>
</organism>
<name>A0A8B7C9E7_PHODC</name>
<dbReference type="Gene3D" id="3.40.30.10">
    <property type="entry name" value="Glutaredoxin"/>
    <property type="match status" value="1"/>
</dbReference>
<dbReference type="Gene3D" id="1.20.1050.10">
    <property type="match status" value="1"/>
</dbReference>
<keyword evidence="2 4" id="KW-0808">Transferase</keyword>
<dbReference type="PROSITE" id="PS50404">
    <property type="entry name" value="GST_NTER"/>
    <property type="match status" value="1"/>
</dbReference>
<accession>A0A8B7C9E7</accession>
<evidence type="ECO:0000256" key="1">
    <source>
        <dbReference type="ARBA" id="ARBA00003701"/>
    </source>
</evidence>
<dbReference type="KEGG" id="pda:103710563"/>
<comment type="catalytic activity">
    <reaction evidence="3 4">
        <text>RX + glutathione = an S-substituted glutathione + a halide anion + H(+)</text>
        <dbReference type="Rhea" id="RHEA:16437"/>
        <dbReference type="ChEBI" id="CHEBI:15378"/>
        <dbReference type="ChEBI" id="CHEBI:16042"/>
        <dbReference type="ChEBI" id="CHEBI:17792"/>
        <dbReference type="ChEBI" id="CHEBI:57925"/>
        <dbReference type="ChEBI" id="CHEBI:90779"/>
        <dbReference type="EC" id="2.5.1.18"/>
    </reaction>
</comment>
<dbReference type="InterPro" id="IPR004045">
    <property type="entry name" value="Glutathione_S-Trfase_N"/>
</dbReference>
<dbReference type="FunFam" id="3.40.30.10:FF:000014">
    <property type="entry name" value="Tau class glutathione S-transferase"/>
    <property type="match status" value="1"/>
</dbReference>
<dbReference type="SFLD" id="SFLDG00358">
    <property type="entry name" value="Main_(cytGST)"/>
    <property type="match status" value="1"/>
</dbReference>
<reference evidence="8" key="1">
    <citation type="submission" date="2025-08" db="UniProtKB">
        <authorList>
            <consortium name="RefSeq"/>
        </authorList>
    </citation>
    <scope>IDENTIFICATION</scope>
    <source>
        <tissue evidence="8">Young leaves</tissue>
    </source>
</reference>
<dbReference type="PROSITE" id="PS50405">
    <property type="entry name" value="GST_CTER"/>
    <property type="match status" value="1"/>
</dbReference>
<evidence type="ECO:0000313" key="7">
    <source>
        <dbReference type="Proteomes" id="UP000228380"/>
    </source>
</evidence>
<dbReference type="InterPro" id="IPR045074">
    <property type="entry name" value="GST_C_Tau"/>
</dbReference>
<dbReference type="InterPro" id="IPR036282">
    <property type="entry name" value="Glutathione-S-Trfase_C_sf"/>
</dbReference>
<evidence type="ECO:0000256" key="3">
    <source>
        <dbReference type="ARBA" id="ARBA00047960"/>
    </source>
</evidence>
<dbReference type="Pfam" id="PF13410">
    <property type="entry name" value="GST_C_2"/>
    <property type="match status" value="1"/>
</dbReference>